<proteinExistence type="predicted"/>
<keyword evidence="2" id="KW-1185">Reference proteome</keyword>
<gene>
    <name evidence="1" type="ORF">DERYTH_LOCUS11653</name>
</gene>
<sequence length="160" mass="19018">GFIPQSLVFKVTSMLKSRKRVRKIIIKGIVNFKEYLKDYWKEWPIISFRIFPHNYFYKNIEMNNLNDILVNINRTLIFPPSLSTEEIVLRFNSKSPFRSHKKCHGFMLLKISVVKECQRLGENNKTIIKCAADYLWRNSTSQEKSEYIDLAQRVNTLILK</sequence>
<evidence type="ECO:0000313" key="2">
    <source>
        <dbReference type="Proteomes" id="UP000789405"/>
    </source>
</evidence>
<dbReference type="Proteomes" id="UP000789405">
    <property type="component" value="Unassembled WGS sequence"/>
</dbReference>
<dbReference type="OrthoDB" id="2401102at2759"/>
<reference evidence="1" key="1">
    <citation type="submission" date="2021-06" db="EMBL/GenBank/DDBJ databases">
        <authorList>
            <person name="Kallberg Y."/>
            <person name="Tangrot J."/>
            <person name="Rosling A."/>
        </authorList>
    </citation>
    <scope>NUCLEOTIDE SEQUENCE</scope>
    <source>
        <strain evidence="1">MA453B</strain>
    </source>
</reference>
<dbReference type="AlphaFoldDB" id="A0A9N9EK23"/>
<protein>
    <submittedName>
        <fullName evidence="1">20882_t:CDS:1</fullName>
    </submittedName>
</protein>
<organism evidence="1 2">
    <name type="scientific">Dentiscutata erythropus</name>
    <dbReference type="NCBI Taxonomy" id="1348616"/>
    <lineage>
        <taxon>Eukaryota</taxon>
        <taxon>Fungi</taxon>
        <taxon>Fungi incertae sedis</taxon>
        <taxon>Mucoromycota</taxon>
        <taxon>Glomeromycotina</taxon>
        <taxon>Glomeromycetes</taxon>
        <taxon>Diversisporales</taxon>
        <taxon>Gigasporaceae</taxon>
        <taxon>Dentiscutata</taxon>
    </lineage>
</organism>
<feature type="non-terminal residue" evidence="1">
    <location>
        <position position="160"/>
    </location>
</feature>
<comment type="caution">
    <text evidence="1">The sequence shown here is derived from an EMBL/GenBank/DDBJ whole genome shotgun (WGS) entry which is preliminary data.</text>
</comment>
<dbReference type="EMBL" id="CAJVPY010007301">
    <property type="protein sequence ID" value="CAG8678413.1"/>
    <property type="molecule type" value="Genomic_DNA"/>
</dbReference>
<evidence type="ECO:0000313" key="1">
    <source>
        <dbReference type="EMBL" id="CAG8678413.1"/>
    </source>
</evidence>
<accession>A0A9N9EK23</accession>
<name>A0A9N9EK23_9GLOM</name>